<dbReference type="Pfam" id="PF02704">
    <property type="entry name" value="GASA"/>
    <property type="match status" value="1"/>
</dbReference>
<feature type="signal peptide" evidence="2">
    <location>
        <begin position="1"/>
        <end position="25"/>
    </location>
</feature>
<dbReference type="AlphaFoldDB" id="A0A067LE78"/>
<accession>A0A067LE78</accession>
<evidence type="ECO:0000256" key="1">
    <source>
        <dbReference type="ARBA" id="ARBA00010582"/>
    </source>
</evidence>
<reference evidence="3 4" key="1">
    <citation type="journal article" date="2014" name="PLoS ONE">
        <title>Global Analysis of Gene Expression Profiles in Physic Nut (Jatropha curcas L.) Seedlings Exposed to Salt Stress.</title>
        <authorList>
            <person name="Zhang L."/>
            <person name="Zhang C."/>
            <person name="Wu P."/>
            <person name="Chen Y."/>
            <person name="Li M."/>
            <person name="Jiang H."/>
            <person name="Wu G."/>
        </authorList>
    </citation>
    <scope>NUCLEOTIDE SEQUENCE [LARGE SCALE GENOMIC DNA]</scope>
    <source>
        <strain evidence="4">cv. GZQX0401</strain>
        <tissue evidence="3">Young leaves</tissue>
    </source>
</reference>
<feature type="chain" id="PRO_5001640442" evidence="2">
    <location>
        <begin position="26"/>
        <end position="118"/>
    </location>
</feature>
<dbReference type="InterPro" id="IPR003854">
    <property type="entry name" value="GASA"/>
</dbReference>
<organism evidence="3 4">
    <name type="scientific">Jatropha curcas</name>
    <name type="common">Barbados nut</name>
    <dbReference type="NCBI Taxonomy" id="180498"/>
    <lineage>
        <taxon>Eukaryota</taxon>
        <taxon>Viridiplantae</taxon>
        <taxon>Streptophyta</taxon>
        <taxon>Embryophyta</taxon>
        <taxon>Tracheophyta</taxon>
        <taxon>Spermatophyta</taxon>
        <taxon>Magnoliopsida</taxon>
        <taxon>eudicotyledons</taxon>
        <taxon>Gunneridae</taxon>
        <taxon>Pentapetalae</taxon>
        <taxon>rosids</taxon>
        <taxon>fabids</taxon>
        <taxon>Malpighiales</taxon>
        <taxon>Euphorbiaceae</taxon>
        <taxon>Crotonoideae</taxon>
        <taxon>Jatropheae</taxon>
        <taxon>Jatropha</taxon>
    </lineage>
</organism>
<evidence type="ECO:0000313" key="3">
    <source>
        <dbReference type="EMBL" id="KDP46751.1"/>
    </source>
</evidence>
<evidence type="ECO:0000256" key="2">
    <source>
        <dbReference type="SAM" id="SignalP"/>
    </source>
</evidence>
<keyword evidence="4" id="KW-1185">Reference proteome</keyword>
<gene>
    <name evidence="3" type="ORF">JCGZ_06539</name>
</gene>
<dbReference type="STRING" id="180498.A0A067LE78"/>
<protein>
    <submittedName>
        <fullName evidence="3">Uncharacterized protein</fullName>
    </submittedName>
</protein>
<dbReference type="PANTHER" id="PTHR23201">
    <property type="entry name" value="EXTENSIN, PROLINE-RICH PROTEIN"/>
    <property type="match status" value="1"/>
</dbReference>
<evidence type="ECO:0000313" key="4">
    <source>
        <dbReference type="Proteomes" id="UP000027138"/>
    </source>
</evidence>
<dbReference type="OrthoDB" id="625265at2759"/>
<dbReference type="EMBL" id="KK914209">
    <property type="protein sequence ID" value="KDP46751.1"/>
    <property type="molecule type" value="Genomic_DNA"/>
</dbReference>
<dbReference type="Proteomes" id="UP000027138">
    <property type="component" value="Unassembled WGS sequence"/>
</dbReference>
<comment type="similarity">
    <text evidence="1">Belongs to the GASA family.</text>
</comment>
<keyword evidence="2" id="KW-0732">Signal</keyword>
<sequence length="118" mass="12669">MAFSTYIVTVSLLLVSLTLLPPSEALHNYDLQISVNEALVPSDAAAPAPAASGSRQSIDCGEACKCRCKLSKRPNLCKQSCGSCCAKCNCVPQGTYGNLEFCPCYAYHTTRNHTFKCP</sequence>
<name>A0A067LE78_JATCU</name>
<proteinExistence type="inferred from homology"/>
<dbReference type="PANTHER" id="PTHR23201:SF45">
    <property type="entry name" value="SNAKIN-2-LIKE"/>
    <property type="match status" value="1"/>
</dbReference>